<feature type="domain" description="DNA methylase adenine-specific" evidence="1">
    <location>
        <begin position="92"/>
        <end position="190"/>
    </location>
</feature>
<sequence length="244" mass="27607">MALQQPLQQDGYRAAWLQQFRAVSYRHGEWKVFQDFVRVSSCVISNTLDHHAYPIREQEYLALIQQYSPAEQEKIAKLHALLYMAYQEQPGQDFLGSMYEELRLTSDRLSQYFTPYPAASVMAAGVLQAYAALPEGEEIHHTDPACGSGVMLIALFNHCQEQRIPASQLLLQGQDLDPVVARMCYIQLSMLRCAAVISIGDSQTGACGLHSAGEKWLTPEYLGSAWLARRQQRGWLTIERRIQA</sequence>
<dbReference type="GO" id="GO:0003677">
    <property type="term" value="F:DNA binding"/>
    <property type="evidence" value="ECO:0007669"/>
    <property type="project" value="InterPro"/>
</dbReference>
<dbReference type="OrthoDB" id="9814572at2"/>
<evidence type="ECO:0000313" key="2">
    <source>
        <dbReference type="EMBL" id="ARR10666.1"/>
    </source>
</evidence>
<dbReference type="Gene3D" id="3.40.50.150">
    <property type="entry name" value="Vaccinia Virus protein VP39"/>
    <property type="match status" value="1"/>
</dbReference>
<gene>
    <name evidence="2" type="ORF">AR543_p0058</name>
</gene>
<geneLocation type="plasmid" evidence="2 3">
    <name>unnamed1</name>
</geneLocation>
<proteinExistence type="predicted"/>
<dbReference type="Pfam" id="PF02384">
    <property type="entry name" value="N6_Mtase"/>
    <property type="match status" value="1"/>
</dbReference>
<dbReference type="InterPro" id="IPR029063">
    <property type="entry name" value="SAM-dependent_MTases_sf"/>
</dbReference>
<organism evidence="2 3">
    <name type="scientific">Paenibacillus bovis</name>
    <dbReference type="NCBI Taxonomy" id="1616788"/>
    <lineage>
        <taxon>Bacteria</taxon>
        <taxon>Bacillati</taxon>
        <taxon>Bacillota</taxon>
        <taxon>Bacilli</taxon>
        <taxon>Bacillales</taxon>
        <taxon>Paenibacillaceae</taxon>
        <taxon>Paenibacillus</taxon>
    </lineage>
</organism>
<dbReference type="SUPFAM" id="SSF53335">
    <property type="entry name" value="S-adenosyl-L-methionine-dependent methyltransferases"/>
    <property type="match status" value="1"/>
</dbReference>
<evidence type="ECO:0000259" key="1">
    <source>
        <dbReference type="Pfam" id="PF02384"/>
    </source>
</evidence>
<protein>
    <recommendedName>
        <fullName evidence="1">DNA methylase adenine-specific domain-containing protein</fullName>
    </recommendedName>
</protein>
<dbReference type="InterPro" id="IPR003356">
    <property type="entry name" value="DNA_methylase_A-5"/>
</dbReference>
<keyword evidence="2" id="KW-0614">Plasmid</keyword>
<dbReference type="AlphaFoldDB" id="A0A1X9T470"/>
<reference evidence="2 3" key="1">
    <citation type="journal article" date="2016" name="Int. J. Syst. Evol. Microbiol.">
        <title>Paenibacillus damxungensis sp. nov., isolated from raw yak (Bos grunniens) milk.</title>
        <authorList>
            <person name="Wu Z."/>
            <person name="Gao C."/>
            <person name="Han J."/>
            <person name="Liu Z."/>
        </authorList>
    </citation>
    <scope>NUCLEOTIDE SEQUENCE [LARGE SCALE GENOMIC DNA]</scope>
    <source>
        <strain evidence="2 3">BD3526</strain>
        <plasmid evidence="2 3">unnamed1</plasmid>
    </source>
</reference>
<dbReference type="Proteomes" id="UP000078148">
    <property type="component" value="Plasmid unnamed1"/>
</dbReference>
<evidence type="ECO:0000313" key="3">
    <source>
        <dbReference type="Proteomes" id="UP000078148"/>
    </source>
</evidence>
<dbReference type="KEGG" id="pbv:AR543_p0058"/>
<dbReference type="EMBL" id="CP021170">
    <property type="protein sequence ID" value="ARR10666.1"/>
    <property type="molecule type" value="Genomic_DNA"/>
</dbReference>
<dbReference type="GO" id="GO:0008170">
    <property type="term" value="F:N-methyltransferase activity"/>
    <property type="evidence" value="ECO:0007669"/>
    <property type="project" value="InterPro"/>
</dbReference>
<accession>A0A1X9T470</accession>
<keyword evidence="3" id="KW-1185">Reference proteome</keyword>
<dbReference type="RefSeq" id="WP_087071379.1">
    <property type="nucleotide sequence ID" value="NZ_CP021170.1"/>
</dbReference>
<name>A0A1X9T470_9BACL</name>